<gene>
    <name evidence="2" type="primary">imuA</name>
    <name evidence="2" type="ORF">EVA69_00550</name>
</gene>
<proteinExistence type="predicted"/>
<dbReference type="InterPro" id="IPR050356">
    <property type="entry name" value="SulA_CellDiv_inhibitor"/>
</dbReference>
<evidence type="ECO:0000313" key="3">
    <source>
        <dbReference type="Proteomes" id="UP000320404"/>
    </source>
</evidence>
<dbReference type="InterPro" id="IPR004596">
    <property type="entry name" value="Cell_div_suppressor_SulA"/>
</dbReference>
<dbReference type="InterPro" id="IPR047610">
    <property type="entry name" value="ImuA_translesion"/>
</dbReference>
<dbReference type="AlphaFoldDB" id="A0A520S6X0"/>
<dbReference type="GO" id="GO:0009432">
    <property type="term" value="P:SOS response"/>
    <property type="evidence" value="ECO:0007669"/>
    <property type="project" value="InterPro"/>
</dbReference>
<dbReference type="Proteomes" id="UP000320404">
    <property type="component" value="Unassembled WGS sequence"/>
</dbReference>
<sequence>MTNIRTASIRPEPSIGAAFSEHSINSAVAANSAARAAPRARVDRLLHSNPSLWRGCDMAGQGFHGRSTGYPELDDILPGRGWPQSGLVEIISRHWGMGELQLLIPLMRSIVEQGQWILWIAPPYMLYAPALTQAGIDIHQILMVKQDTSCKDALWSMEKALQTKNCGLVLAWQNWLPGKVLRRLQLAAETGDTLGVLFKHNDSKYSPSPLRLKIKEPTPENRRFSAAEVTVIKARGNFRPLTTQLDLYPNHLAP</sequence>
<reference evidence="2 3" key="1">
    <citation type="submission" date="2019-02" db="EMBL/GenBank/DDBJ databases">
        <title>Prokaryotic population dynamics and viral predation in marine succession experiment using metagenomics: the confinement effect.</title>
        <authorList>
            <person name="Haro-Moreno J.M."/>
            <person name="Rodriguez-Valera F."/>
            <person name="Lopez-Perez M."/>
        </authorList>
    </citation>
    <scope>NUCLEOTIDE SEQUENCE [LARGE SCALE GENOMIC DNA]</scope>
    <source>
        <strain evidence="2">MED-G158</strain>
    </source>
</reference>
<dbReference type="Pfam" id="PF03846">
    <property type="entry name" value="SulA"/>
    <property type="match status" value="1"/>
</dbReference>
<dbReference type="InterPro" id="IPR017166">
    <property type="entry name" value="UCP037290"/>
</dbReference>
<dbReference type="GO" id="GO:0006281">
    <property type="term" value="P:DNA repair"/>
    <property type="evidence" value="ECO:0007669"/>
    <property type="project" value="TreeGrafter"/>
</dbReference>
<protein>
    <submittedName>
        <fullName evidence="2">Translesion DNA synthesis-associated protein ImuA</fullName>
    </submittedName>
</protein>
<dbReference type="GO" id="GO:0051782">
    <property type="term" value="P:negative regulation of cell division"/>
    <property type="evidence" value="ECO:0007669"/>
    <property type="project" value="InterPro"/>
</dbReference>
<organism evidence="2 3">
    <name type="scientific">OM182 bacterium</name>
    <dbReference type="NCBI Taxonomy" id="2510334"/>
    <lineage>
        <taxon>Bacteria</taxon>
        <taxon>Pseudomonadati</taxon>
        <taxon>Pseudomonadota</taxon>
        <taxon>Gammaproteobacteria</taxon>
        <taxon>OMG group</taxon>
        <taxon>OM182 clade</taxon>
    </lineage>
</organism>
<dbReference type="Gene3D" id="3.40.50.300">
    <property type="entry name" value="P-loop containing nucleotide triphosphate hydrolases"/>
    <property type="match status" value="1"/>
</dbReference>
<accession>A0A520S6X0</accession>
<dbReference type="PANTHER" id="PTHR35369">
    <property type="entry name" value="BLR3025 PROTEIN-RELATED"/>
    <property type="match status" value="1"/>
</dbReference>
<evidence type="ECO:0000313" key="2">
    <source>
        <dbReference type="EMBL" id="RZO78206.1"/>
    </source>
</evidence>
<dbReference type="NCBIfam" id="NF033429">
    <property type="entry name" value="ImuA_translesion"/>
    <property type="match status" value="1"/>
</dbReference>
<keyword evidence="1" id="KW-0227">DNA damage</keyword>
<dbReference type="PANTHER" id="PTHR35369:SF3">
    <property type="entry name" value="TRANSLESION DNA SYNTHESIS-ASSOCIATED PROTEIN IMUA"/>
    <property type="match status" value="1"/>
</dbReference>
<dbReference type="SUPFAM" id="SSF52540">
    <property type="entry name" value="P-loop containing nucleoside triphosphate hydrolases"/>
    <property type="match status" value="1"/>
</dbReference>
<evidence type="ECO:0000256" key="1">
    <source>
        <dbReference type="ARBA" id="ARBA00022763"/>
    </source>
</evidence>
<dbReference type="InterPro" id="IPR027417">
    <property type="entry name" value="P-loop_NTPase"/>
</dbReference>
<comment type="caution">
    <text evidence="2">The sequence shown here is derived from an EMBL/GenBank/DDBJ whole genome shotgun (WGS) entry which is preliminary data.</text>
</comment>
<name>A0A520S6X0_9GAMM</name>
<dbReference type="PIRSF" id="PIRSF037290">
    <property type="entry name" value="UCP037290"/>
    <property type="match status" value="1"/>
</dbReference>
<dbReference type="EMBL" id="SHAH01000003">
    <property type="protein sequence ID" value="RZO78206.1"/>
    <property type="molecule type" value="Genomic_DNA"/>
</dbReference>